<evidence type="ECO:0000256" key="9">
    <source>
        <dbReference type="ARBA" id="ARBA00023136"/>
    </source>
</evidence>
<reference evidence="12" key="1">
    <citation type="journal article" date="2019" name="bioRxiv">
        <title>The Genome of the Zebra Mussel, Dreissena polymorpha: A Resource for Invasive Species Research.</title>
        <authorList>
            <person name="McCartney M.A."/>
            <person name="Auch B."/>
            <person name="Kono T."/>
            <person name="Mallez S."/>
            <person name="Zhang Y."/>
            <person name="Obille A."/>
            <person name="Becker A."/>
            <person name="Abrahante J.E."/>
            <person name="Garbe J."/>
            <person name="Badalamenti J.P."/>
            <person name="Herman A."/>
            <person name="Mangelson H."/>
            <person name="Liachko I."/>
            <person name="Sullivan S."/>
            <person name="Sone E.D."/>
            <person name="Koren S."/>
            <person name="Silverstein K.A.T."/>
            <person name="Beckman K.B."/>
            <person name="Gohl D.M."/>
        </authorList>
    </citation>
    <scope>NUCLEOTIDE SEQUENCE</scope>
    <source>
        <strain evidence="12">Duluth1</strain>
        <tissue evidence="12">Whole animal</tissue>
    </source>
</reference>
<evidence type="ECO:0000256" key="4">
    <source>
        <dbReference type="ARBA" id="ARBA00022679"/>
    </source>
</evidence>
<dbReference type="GO" id="GO:0006493">
    <property type="term" value="P:protein O-linked glycosylation"/>
    <property type="evidence" value="ECO:0007669"/>
    <property type="project" value="TreeGrafter"/>
</dbReference>
<keyword evidence="4" id="KW-0808">Transferase</keyword>
<proteinExistence type="inferred from homology"/>
<dbReference type="GO" id="GO:0016758">
    <property type="term" value="F:hexosyltransferase activity"/>
    <property type="evidence" value="ECO:0007669"/>
    <property type="project" value="InterPro"/>
</dbReference>
<protein>
    <recommendedName>
        <fullName evidence="11">Hexosyltransferase</fullName>
        <ecNumber evidence="11">2.4.1.-</ecNumber>
    </recommendedName>
</protein>
<keyword evidence="10" id="KW-0325">Glycoprotein</keyword>
<comment type="similarity">
    <text evidence="2 11">Belongs to the glycosyltransferase 31 family.</text>
</comment>
<dbReference type="GO" id="GO:0000139">
    <property type="term" value="C:Golgi membrane"/>
    <property type="evidence" value="ECO:0007669"/>
    <property type="project" value="UniProtKB-SubCell"/>
</dbReference>
<keyword evidence="6" id="KW-0735">Signal-anchor</keyword>
<comment type="caution">
    <text evidence="12">The sequence shown here is derived from an EMBL/GenBank/DDBJ whole genome shotgun (WGS) entry which is preliminary data.</text>
</comment>
<keyword evidence="8 11" id="KW-0333">Golgi apparatus</keyword>
<comment type="subcellular location">
    <subcellularLocation>
        <location evidence="1 11">Golgi apparatus membrane</location>
        <topology evidence="1 11">Single-pass type II membrane protein</topology>
    </subcellularLocation>
</comment>
<evidence type="ECO:0000256" key="3">
    <source>
        <dbReference type="ARBA" id="ARBA00022676"/>
    </source>
</evidence>
<organism evidence="12 13">
    <name type="scientific">Dreissena polymorpha</name>
    <name type="common">Zebra mussel</name>
    <name type="synonym">Mytilus polymorpha</name>
    <dbReference type="NCBI Taxonomy" id="45954"/>
    <lineage>
        <taxon>Eukaryota</taxon>
        <taxon>Metazoa</taxon>
        <taxon>Spiralia</taxon>
        <taxon>Lophotrochozoa</taxon>
        <taxon>Mollusca</taxon>
        <taxon>Bivalvia</taxon>
        <taxon>Autobranchia</taxon>
        <taxon>Heteroconchia</taxon>
        <taxon>Euheterodonta</taxon>
        <taxon>Imparidentia</taxon>
        <taxon>Neoheterodontei</taxon>
        <taxon>Myida</taxon>
        <taxon>Dreissenoidea</taxon>
        <taxon>Dreissenidae</taxon>
        <taxon>Dreissena</taxon>
    </lineage>
</organism>
<name>A0A9D4ELK5_DREPO</name>
<dbReference type="InterPro" id="IPR002659">
    <property type="entry name" value="Glyco_trans_31"/>
</dbReference>
<keyword evidence="9" id="KW-0472">Membrane</keyword>
<keyword evidence="13" id="KW-1185">Reference proteome</keyword>
<sequence length="257" mass="29698">MVTIVVSSSMYTERRQAIRNTWGANGKASNSKLFFLLGTSISGNNDIAKEFELYQDIIQVDILDRYQNLTYKSVAMLQWFNDYCSNAQVYMKADDDVYVNTDNVLTKLITLTNTSRFFLCHVFRNAPPNRDVRSKWYTSETEYDKPYFPTYCSGIAYIMHGTILQDLYSSARIAKYLTMEDVFITGISARDLKVTHIHDENIWWTKAPPNGCAFQKLLVAHYMTPNDMFVVFSQLQSNEVNCTTNVNKYLKIVEDMT</sequence>
<evidence type="ECO:0000256" key="1">
    <source>
        <dbReference type="ARBA" id="ARBA00004323"/>
    </source>
</evidence>
<evidence type="ECO:0000256" key="5">
    <source>
        <dbReference type="ARBA" id="ARBA00022692"/>
    </source>
</evidence>
<dbReference type="Pfam" id="PF01762">
    <property type="entry name" value="Galactosyl_T"/>
    <property type="match status" value="1"/>
</dbReference>
<dbReference type="EC" id="2.4.1.-" evidence="11"/>
<dbReference type="EMBL" id="JAIWYP010000008">
    <property type="protein sequence ID" value="KAH3782934.1"/>
    <property type="molecule type" value="Genomic_DNA"/>
</dbReference>
<evidence type="ECO:0000313" key="12">
    <source>
        <dbReference type="EMBL" id="KAH3782934.1"/>
    </source>
</evidence>
<keyword evidence="7" id="KW-1133">Transmembrane helix</keyword>
<dbReference type="PANTHER" id="PTHR11214">
    <property type="entry name" value="BETA-1,3-N-ACETYLGLUCOSAMINYLTRANSFERASE"/>
    <property type="match status" value="1"/>
</dbReference>
<dbReference type="Gene3D" id="3.90.550.50">
    <property type="match status" value="1"/>
</dbReference>
<gene>
    <name evidence="12" type="ORF">DPMN_160858</name>
</gene>
<evidence type="ECO:0000256" key="11">
    <source>
        <dbReference type="RuleBase" id="RU363063"/>
    </source>
</evidence>
<evidence type="ECO:0000256" key="7">
    <source>
        <dbReference type="ARBA" id="ARBA00022989"/>
    </source>
</evidence>
<dbReference type="FunFam" id="3.90.550.50:FF:000001">
    <property type="entry name" value="Hexosyltransferase"/>
    <property type="match status" value="1"/>
</dbReference>
<evidence type="ECO:0000256" key="10">
    <source>
        <dbReference type="ARBA" id="ARBA00023180"/>
    </source>
</evidence>
<evidence type="ECO:0000256" key="2">
    <source>
        <dbReference type="ARBA" id="ARBA00008661"/>
    </source>
</evidence>
<reference evidence="12" key="2">
    <citation type="submission" date="2020-11" db="EMBL/GenBank/DDBJ databases">
        <authorList>
            <person name="McCartney M.A."/>
            <person name="Auch B."/>
            <person name="Kono T."/>
            <person name="Mallez S."/>
            <person name="Becker A."/>
            <person name="Gohl D.M."/>
            <person name="Silverstein K.A.T."/>
            <person name="Koren S."/>
            <person name="Bechman K.B."/>
            <person name="Herman A."/>
            <person name="Abrahante J.E."/>
            <person name="Garbe J."/>
        </authorList>
    </citation>
    <scope>NUCLEOTIDE SEQUENCE</scope>
    <source>
        <strain evidence="12">Duluth1</strain>
        <tissue evidence="12">Whole animal</tissue>
    </source>
</reference>
<dbReference type="OrthoDB" id="5512589at2759"/>
<keyword evidence="5" id="KW-0812">Transmembrane</keyword>
<dbReference type="Proteomes" id="UP000828390">
    <property type="component" value="Unassembled WGS sequence"/>
</dbReference>
<evidence type="ECO:0000256" key="6">
    <source>
        <dbReference type="ARBA" id="ARBA00022968"/>
    </source>
</evidence>
<accession>A0A9D4ELK5</accession>
<evidence type="ECO:0000313" key="13">
    <source>
        <dbReference type="Proteomes" id="UP000828390"/>
    </source>
</evidence>
<evidence type="ECO:0000256" key="8">
    <source>
        <dbReference type="ARBA" id="ARBA00023034"/>
    </source>
</evidence>
<dbReference type="PANTHER" id="PTHR11214:SF314">
    <property type="entry name" value="HEXOSYLTRANSFERASE"/>
    <property type="match status" value="1"/>
</dbReference>
<dbReference type="AlphaFoldDB" id="A0A9D4ELK5"/>
<keyword evidence="3 11" id="KW-0328">Glycosyltransferase</keyword>